<keyword evidence="1" id="KW-0732">Signal</keyword>
<dbReference type="RefSeq" id="XP_001586764.1">
    <property type="nucleotide sequence ID" value="XM_001586714.1"/>
</dbReference>
<organism evidence="2 3">
    <name type="scientific">Sclerotinia sclerotiorum (strain ATCC 18683 / 1980 / Ss-1)</name>
    <name type="common">White mold</name>
    <name type="synonym">Whetzelinia sclerotiorum</name>
    <dbReference type="NCBI Taxonomy" id="665079"/>
    <lineage>
        <taxon>Eukaryota</taxon>
        <taxon>Fungi</taxon>
        <taxon>Dikarya</taxon>
        <taxon>Ascomycota</taxon>
        <taxon>Pezizomycotina</taxon>
        <taxon>Leotiomycetes</taxon>
        <taxon>Helotiales</taxon>
        <taxon>Sclerotiniaceae</taxon>
        <taxon>Sclerotinia</taxon>
    </lineage>
</organism>
<feature type="signal peptide" evidence="1">
    <location>
        <begin position="1"/>
        <end position="23"/>
    </location>
</feature>
<feature type="chain" id="PRO_5002708760" evidence="1">
    <location>
        <begin position="24"/>
        <end position="82"/>
    </location>
</feature>
<dbReference type="InParanoid" id="A7F3E7"/>
<dbReference type="AlphaFoldDB" id="A7F3E7"/>
<proteinExistence type="predicted"/>
<dbReference type="EMBL" id="CH476640">
    <property type="protein sequence ID" value="EDN97268.1"/>
    <property type="molecule type" value="Genomic_DNA"/>
</dbReference>
<dbReference type="Proteomes" id="UP000001312">
    <property type="component" value="Unassembled WGS sequence"/>
</dbReference>
<sequence>MCRIIACRILVEAFFMIMQDSVAEKTKSAVISSTNIRSRTLPLQEDRSGIRAWDNESTDGNVIKPLEVKIEGTKSTGIDEKK</sequence>
<protein>
    <submittedName>
        <fullName evidence="2">Uncharacterized protein</fullName>
    </submittedName>
</protein>
<gene>
    <name evidence="2" type="ORF">SS1G_11793</name>
</gene>
<dbReference type="KEGG" id="ssl:SS1G_11793"/>
<name>A7F3E7_SCLS1</name>
<keyword evidence="3" id="KW-1185">Reference proteome</keyword>
<reference evidence="3" key="1">
    <citation type="journal article" date="2011" name="PLoS Genet.">
        <title>Genomic analysis of the necrotrophic fungal pathogens Sclerotinia sclerotiorum and Botrytis cinerea.</title>
        <authorList>
            <person name="Amselem J."/>
            <person name="Cuomo C.A."/>
            <person name="van Kan J.A."/>
            <person name="Viaud M."/>
            <person name="Benito E.P."/>
            <person name="Couloux A."/>
            <person name="Coutinho P.M."/>
            <person name="de Vries R.P."/>
            <person name="Dyer P.S."/>
            <person name="Fillinger S."/>
            <person name="Fournier E."/>
            <person name="Gout L."/>
            <person name="Hahn M."/>
            <person name="Kohn L."/>
            <person name="Lapalu N."/>
            <person name="Plummer K.M."/>
            <person name="Pradier J.M."/>
            <person name="Quevillon E."/>
            <person name="Sharon A."/>
            <person name="Simon A."/>
            <person name="ten Have A."/>
            <person name="Tudzynski B."/>
            <person name="Tudzynski P."/>
            <person name="Wincker P."/>
            <person name="Andrew M."/>
            <person name="Anthouard V."/>
            <person name="Beever R.E."/>
            <person name="Beffa R."/>
            <person name="Benoit I."/>
            <person name="Bouzid O."/>
            <person name="Brault B."/>
            <person name="Chen Z."/>
            <person name="Choquer M."/>
            <person name="Collemare J."/>
            <person name="Cotton P."/>
            <person name="Danchin E.G."/>
            <person name="Da Silva C."/>
            <person name="Gautier A."/>
            <person name="Giraud C."/>
            <person name="Giraud T."/>
            <person name="Gonzalez C."/>
            <person name="Grossetete S."/>
            <person name="Guldener U."/>
            <person name="Henrissat B."/>
            <person name="Howlett B.J."/>
            <person name="Kodira C."/>
            <person name="Kretschmer M."/>
            <person name="Lappartient A."/>
            <person name="Leroch M."/>
            <person name="Levis C."/>
            <person name="Mauceli E."/>
            <person name="Neuveglise C."/>
            <person name="Oeser B."/>
            <person name="Pearson M."/>
            <person name="Poulain J."/>
            <person name="Poussereau N."/>
            <person name="Quesneville H."/>
            <person name="Rascle C."/>
            <person name="Schumacher J."/>
            <person name="Segurens B."/>
            <person name="Sexton A."/>
            <person name="Silva E."/>
            <person name="Sirven C."/>
            <person name="Soanes D.M."/>
            <person name="Talbot N.J."/>
            <person name="Templeton M."/>
            <person name="Yandava C."/>
            <person name="Yarden O."/>
            <person name="Zeng Q."/>
            <person name="Rollins J.A."/>
            <person name="Lebrun M.H."/>
            <person name="Dickman M."/>
        </authorList>
    </citation>
    <scope>NUCLEOTIDE SEQUENCE [LARGE SCALE GENOMIC DNA]</scope>
    <source>
        <strain evidence="3">ATCC 18683 / 1980 / Ss-1</strain>
    </source>
</reference>
<evidence type="ECO:0000313" key="3">
    <source>
        <dbReference type="Proteomes" id="UP000001312"/>
    </source>
</evidence>
<accession>A7F3E7</accession>
<dbReference type="GeneID" id="5483022"/>
<evidence type="ECO:0000313" key="2">
    <source>
        <dbReference type="EMBL" id="EDN97268.1"/>
    </source>
</evidence>
<evidence type="ECO:0000256" key="1">
    <source>
        <dbReference type="SAM" id="SignalP"/>
    </source>
</evidence>